<dbReference type="SUPFAM" id="SSF88946">
    <property type="entry name" value="Sigma2 domain of RNA polymerase sigma factors"/>
    <property type="match status" value="1"/>
</dbReference>
<name>A0ABW3L2T0_9BACI</name>
<dbReference type="RefSeq" id="WP_386058968.1">
    <property type="nucleotide sequence ID" value="NZ_JBHTKL010000002.1"/>
</dbReference>
<feature type="domain" description="RNA polymerase sigma factor 70 region 4 type 2" evidence="8">
    <location>
        <begin position="116"/>
        <end position="168"/>
    </location>
</feature>
<keyword evidence="2 6" id="KW-0805">Transcription regulation</keyword>
<dbReference type="Gene3D" id="1.10.10.10">
    <property type="entry name" value="Winged helix-like DNA-binding domain superfamily/Winged helix DNA-binding domain"/>
    <property type="match status" value="1"/>
</dbReference>
<proteinExistence type="inferred from homology"/>
<dbReference type="InterPro" id="IPR013249">
    <property type="entry name" value="RNA_pol_sigma70_r4_t2"/>
</dbReference>
<dbReference type="EMBL" id="JBHTKL010000002">
    <property type="protein sequence ID" value="MFD1019318.1"/>
    <property type="molecule type" value="Genomic_DNA"/>
</dbReference>
<keyword evidence="10" id="KW-1185">Reference proteome</keyword>
<sequence length="180" mass="21500">MDVLAKLEQQDERTMKEVMDQYGSYLKRSSYLMVKDEQLAEEIVQDSFIKAFRNIHQLKEPEKLKSWLTTITYNLCRSHLRKKRFKLFSISDHDHHLEDEREEQPESYIVRISQNQQLAKAVLQLKDTYREVIVLFHYDEYSIEEIEAITGMKQPTIKTRLRRGRNHLKEILEKGGLGDE</sequence>
<evidence type="ECO:0000313" key="9">
    <source>
        <dbReference type="EMBL" id="MFD1019318.1"/>
    </source>
</evidence>
<dbReference type="InterPro" id="IPR013325">
    <property type="entry name" value="RNA_pol_sigma_r2"/>
</dbReference>
<dbReference type="Proteomes" id="UP001596990">
    <property type="component" value="Unassembled WGS sequence"/>
</dbReference>
<dbReference type="Pfam" id="PF08281">
    <property type="entry name" value="Sigma70_r4_2"/>
    <property type="match status" value="1"/>
</dbReference>
<organism evidence="9 10">
    <name type="scientific">Thalassobacillus hwangdonensis</name>
    <dbReference type="NCBI Taxonomy" id="546108"/>
    <lineage>
        <taxon>Bacteria</taxon>
        <taxon>Bacillati</taxon>
        <taxon>Bacillota</taxon>
        <taxon>Bacilli</taxon>
        <taxon>Bacillales</taxon>
        <taxon>Bacillaceae</taxon>
        <taxon>Thalassobacillus</taxon>
    </lineage>
</organism>
<dbReference type="InterPro" id="IPR036388">
    <property type="entry name" value="WH-like_DNA-bd_sf"/>
</dbReference>
<evidence type="ECO:0000256" key="2">
    <source>
        <dbReference type="ARBA" id="ARBA00023015"/>
    </source>
</evidence>
<evidence type="ECO:0000256" key="4">
    <source>
        <dbReference type="ARBA" id="ARBA00023125"/>
    </source>
</evidence>
<dbReference type="Pfam" id="PF04542">
    <property type="entry name" value="Sigma70_r2"/>
    <property type="match status" value="1"/>
</dbReference>
<evidence type="ECO:0000256" key="5">
    <source>
        <dbReference type="ARBA" id="ARBA00023163"/>
    </source>
</evidence>
<protein>
    <recommendedName>
        <fullName evidence="6">RNA polymerase sigma factor</fullName>
    </recommendedName>
</protein>
<dbReference type="InterPro" id="IPR000838">
    <property type="entry name" value="RNA_pol_sigma70_ECF_CS"/>
</dbReference>
<evidence type="ECO:0000256" key="6">
    <source>
        <dbReference type="RuleBase" id="RU000716"/>
    </source>
</evidence>
<evidence type="ECO:0000259" key="8">
    <source>
        <dbReference type="Pfam" id="PF08281"/>
    </source>
</evidence>
<comment type="caution">
    <text evidence="9">The sequence shown here is derived from an EMBL/GenBank/DDBJ whole genome shotgun (WGS) entry which is preliminary data.</text>
</comment>
<dbReference type="SUPFAM" id="SSF88659">
    <property type="entry name" value="Sigma3 and sigma4 domains of RNA polymerase sigma factors"/>
    <property type="match status" value="1"/>
</dbReference>
<accession>A0ABW3L2T0</accession>
<dbReference type="CDD" id="cd06171">
    <property type="entry name" value="Sigma70_r4"/>
    <property type="match status" value="1"/>
</dbReference>
<dbReference type="InterPro" id="IPR013324">
    <property type="entry name" value="RNA_pol_sigma_r3/r4-like"/>
</dbReference>
<dbReference type="InterPro" id="IPR014284">
    <property type="entry name" value="RNA_pol_sigma-70_dom"/>
</dbReference>
<keyword evidence="3 6" id="KW-0731">Sigma factor</keyword>
<feature type="domain" description="RNA polymerase sigma-70 region 2" evidence="7">
    <location>
        <begin position="20"/>
        <end position="84"/>
    </location>
</feature>
<dbReference type="PANTHER" id="PTHR43133">
    <property type="entry name" value="RNA POLYMERASE ECF-TYPE SIGMA FACTO"/>
    <property type="match status" value="1"/>
</dbReference>
<evidence type="ECO:0000313" key="10">
    <source>
        <dbReference type="Proteomes" id="UP001596990"/>
    </source>
</evidence>
<evidence type="ECO:0000256" key="1">
    <source>
        <dbReference type="ARBA" id="ARBA00010641"/>
    </source>
</evidence>
<dbReference type="NCBIfam" id="TIGR02937">
    <property type="entry name" value="sigma70-ECF"/>
    <property type="match status" value="1"/>
</dbReference>
<keyword evidence="4 6" id="KW-0238">DNA-binding</keyword>
<dbReference type="PANTHER" id="PTHR43133:SF51">
    <property type="entry name" value="RNA POLYMERASE SIGMA FACTOR"/>
    <property type="match status" value="1"/>
</dbReference>
<gene>
    <name evidence="9" type="ORF">ACFQ2J_08930</name>
</gene>
<evidence type="ECO:0000259" key="7">
    <source>
        <dbReference type="Pfam" id="PF04542"/>
    </source>
</evidence>
<dbReference type="PROSITE" id="PS01063">
    <property type="entry name" value="SIGMA70_ECF"/>
    <property type="match status" value="1"/>
</dbReference>
<comment type="similarity">
    <text evidence="1 6">Belongs to the sigma-70 factor family. ECF subfamily.</text>
</comment>
<reference evidence="10" key="1">
    <citation type="journal article" date="2019" name="Int. J. Syst. Evol. Microbiol.">
        <title>The Global Catalogue of Microorganisms (GCM) 10K type strain sequencing project: providing services to taxonomists for standard genome sequencing and annotation.</title>
        <authorList>
            <consortium name="The Broad Institute Genomics Platform"/>
            <consortium name="The Broad Institute Genome Sequencing Center for Infectious Disease"/>
            <person name="Wu L."/>
            <person name="Ma J."/>
        </authorList>
    </citation>
    <scope>NUCLEOTIDE SEQUENCE [LARGE SCALE GENOMIC DNA]</scope>
    <source>
        <strain evidence="10">CCUG 56607</strain>
    </source>
</reference>
<dbReference type="Gene3D" id="1.10.1740.10">
    <property type="match status" value="1"/>
</dbReference>
<keyword evidence="5 6" id="KW-0804">Transcription</keyword>
<dbReference type="InterPro" id="IPR007627">
    <property type="entry name" value="RNA_pol_sigma70_r2"/>
</dbReference>
<dbReference type="InterPro" id="IPR039425">
    <property type="entry name" value="RNA_pol_sigma-70-like"/>
</dbReference>
<evidence type="ECO:0000256" key="3">
    <source>
        <dbReference type="ARBA" id="ARBA00023082"/>
    </source>
</evidence>